<organism evidence="1 2">
    <name type="scientific">Ditylenchus destructor</name>
    <dbReference type="NCBI Taxonomy" id="166010"/>
    <lineage>
        <taxon>Eukaryota</taxon>
        <taxon>Metazoa</taxon>
        <taxon>Ecdysozoa</taxon>
        <taxon>Nematoda</taxon>
        <taxon>Chromadorea</taxon>
        <taxon>Rhabditida</taxon>
        <taxon>Tylenchina</taxon>
        <taxon>Tylenchomorpha</taxon>
        <taxon>Sphaerularioidea</taxon>
        <taxon>Anguinidae</taxon>
        <taxon>Anguininae</taxon>
        <taxon>Ditylenchus</taxon>
    </lineage>
</organism>
<comment type="caution">
    <text evidence="1">The sequence shown here is derived from an EMBL/GenBank/DDBJ whole genome shotgun (WGS) entry which is preliminary data.</text>
</comment>
<keyword evidence="2" id="KW-1185">Reference proteome</keyword>
<proteinExistence type="predicted"/>
<reference evidence="1" key="1">
    <citation type="submission" date="2022-01" db="EMBL/GenBank/DDBJ databases">
        <title>Genome Sequence Resource for Two Populations of Ditylenchus destructor, the Migratory Endoparasitic Phytonematode.</title>
        <authorList>
            <person name="Zhang H."/>
            <person name="Lin R."/>
            <person name="Xie B."/>
        </authorList>
    </citation>
    <scope>NUCLEOTIDE SEQUENCE</scope>
    <source>
        <strain evidence="1">BazhouSP</strain>
    </source>
</reference>
<evidence type="ECO:0000313" key="1">
    <source>
        <dbReference type="EMBL" id="KAI1706052.1"/>
    </source>
</evidence>
<name>A0AAD4R308_9BILA</name>
<accession>A0AAD4R308</accession>
<dbReference type="AlphaFoldDB" id="A0AAD4R308"/>
<dbReference type="EMBL" id="JAKKPZ010000051">
    <property type="protein sequence ID" value="KAI1706052.1"/>
    <property type="molecule type" value="Genomic_DNA"/>
</dbReference>
<gene>
    <name evidence="1" type="ORF">DdX_13282</name>
</gene>
<sequence length="383" mass="44603">MTSQPVYSTALQQALCLLPHISPTEMKVLISAAKAQWAPRFSNEILADSFRFISRKTLTEKICPVNSRYFRICVNGVPNVHKISKIGIASSNEDEPNHYLAIAYSYCYDTEKDRFRDGERYVKLDDFPHSAPFLRFDIVSIRTHFSASKICEFFRSNRESFSHTGLLKMEQSCFESNYILEESDVQLCGLLADVFKNCKKVLFSVHNSYGRQSISLGIFQNDAKLSADDKSLRDKWIGNMIAYITHYLFNTPNAFLKVDIPQESFSRRLVKKVFEVFKDMTMETKFCVSFFHRPDEIRLSDDETIVIKNDATQQRLLLFKRSDLDERPGWINRDGPPLEEFRLWCAKIKPNEDLSCVDGTETYEIEECESLYPEFYDPWDCYY</sequence>
<dbReference type="Proteomes" id="UP001201812">
    <property type="component" value="Unassembled WGS sequence"/>
</dbReference>
<evidence type="ECO:0000313" key="2">
    <source>
        <dbReference type="Proteomes" id="UP001201812"/>
    </source>
</evidence>
<protein>
    <submittedName>
        <fullName evidence="1">Uncharacterized protein</fullName>
    </submittedName>
</protein>